<sequence length="961" mass="107514">MRSCTDRLSAAHVKSTPIAHRRYLALNLVVGFVLKTAILRAKMDEHSTNAGFFAALDGATLRIQVTDSIKVMMAFDSNSHLASAAIDYTLAHLSNSSTTDAWEFESSLVISWPGPLLPPPIELVAAQSNGADSSNPSTTCKPGSWYRRRKMYREGPNKLILYPDDLIFVKTAREPRPTAPLISSEYPMAVPGFEPRTSDTRGERANVFALERRDWCAQLNERRPSNCPGCDDRLTRQSGLPTQPEKRIYFTITVSFVPIFYLKTQTQSNPDLRFPTLSTELKPNASIPSRNGLQVEDPSKSLASVISGDGISDTNAARYNNGLVYVKRLNLENATLKGKFLDTVRTLREIRHENINQMIGCYNGLVYVKRLNLENATLKGKFLDTVRTLREIRHENINQMIGCYVDISSLCIVFEHCSRGSLLDVIKKESITLDWEFKLSLITDVVKGMRFLHASPAKKHGWLKSSNCCVDGRWVVKITDYGLPDMYAVYGESRKIDDKELLWTAPEHLRESPLVYMGSQKGDVYSFAILMQEIITRSAPYSMLELAPSEVLSKLRRPPPLCRPKVTQSEAPPAYIEFMKRAWAETPLMRPSFEEIHQQLRELNKGKKINIVDHMFKIMEKYSADLEDQVRERTEELETEKKKTELLIARMLPAVWIIATELVDGHNILFSLVPPYSVVAENLMSGRPVEPEAFDEVTIYFSDIVGFTTISAMSTPLQVVDLLNDLYTMFDSTIDYYDVYKVETIGDAYMVVSGLPTRNGRLHAGEIATMALDLLSQCGTFVIRHMPNMPLRLRIGLHSGPCVAGVVGLTMPRYCLFGDTVNTASRMESTGAAFRIHVSPTTKEILDDLGGYHLELRGKVTLKGKGEVDSFWLVGKDGFSKPLPIPPEIHELASLINPEELKVLAGTTSNNDDTTTHKGSAPANMSPNEGTERRSSGISMNLPGMDVSRLNTTHRYAGHTN</sequence>
<dbReference type="GO" id="GO:0005886">
    <property type="term" value="C:plasma membrane"/>
    <property type="evidence" value="ECO:0007669"/>
    <property type="project" value="TreeGrafter"/>
</dbReference>
<dbReference type="SUPFAM" id="SSF56112">
    <property type="entry name" value="Protein kinase-like (PK-like)"/>
    <property type="match status" value="1"/>
</dbReference>
<dbReference type="GO" id="GO:0035556">
    <property type="term" value="P:intracellular signal transduction"/>
    <property type="evidence" value="ECO:0007669"/>
    <property type="project" value="InterPro"/>
</dbReference>
<dbReference type="GO" id="GO:0005524">
    <property type="term" value="F:ATP binding"/>
    <property type="evidence" value="ECO:0007669"/>
    <property type="project" value="InterPro"/>
</dbReference>
<dbReference type="GeneID" id="20317751"/>
<dbReference type="GO" id="GO:0004672">
    <property type="term" value="F:protein kinase activity"/>
    <property type="evidence" value="ECO:0007669"/>
    <property type="project" value="InterPro"/>
</dbReference>
<dbReference type="Pfam" id="PF07714">
    <property type="entry name" value="PK_Tyr_Ser-Thr"/>
    <property type="match status" value="1"/>
</dbReference>
<evidence type="ECO:0000256" key="10">
    <source>
        <dbReference type="RuleBase" id="RU003431"/>
    </source>
</evidence>
<dbReference type="Proteomes" id="UP000054324">
    <property type="component" value="Unassembled WGS sequence"/>
</dbReference>
<dbReference type="SUPFAM" id="SSF55073">
    <property type="entry name" value="Nucleotide cyclase"/>
    <property type="match status" value="1"/>
</dbReference>
<dbReference type="OrthoDB" id="60033at2759"/>
<organism evidence="14 15">
    <name type="scientific">Opisthorchis viverrini</name>
    <name type="common">Southeast Asian liver fluke</name>
    <dbReference type="NCBI Taxonomy" id="6198"/>
    <lineage>
        <taxon>Eukaryota</taxon>
        <taxon>Metazoa</taxon>
        <taxon>Spiralia</taxon>
        <taxon>Lophotrochozoa</taxon>
        <taxon>Platyhelminthes</taxon>
        <taxon>Trematoda</taxon>
        <taxon>Digenea</taxon>
        <taxon>Opisthorchiida</taxon>
        <taxon>Opisthorchiata</taxon>
        <taxon>Opisthorchiidae</taxon>
        <taxon>Opisthorchis</taxon>
    </lineage>
</organism>
<evidence type="ECO:0000256" key="1">
    <source>
        <dbReference type="ARBA" id="ARBA00004167"/>
    </source>
</evidence>
<proteinExistence type="inferred from homology"/>
<dbReference type="CTD" id="20317751"/>
<accession>A0A074ZRX1</accession>
<keyword evidence="4" id="KW-0547">Nucleotide-binding</keyword>
<dbReference type="Pfam" id="PF00211">
    <property type="entry name" value="Guanylate_cyc"/>
    <property type="match status" value="1"/>
</dbReference>
<dbReference type="EMBL" id="KL596670">
    <property type="protein sequence ID" value="KER29866.1"/>
    <property type="molecule type" value="Genomic_DNA"/>
</dbReference>
<dbReference type="STRING" id="6198.A0A074ZRX1"/>
<evidence type="ECO:0000256" key="9">
    <source>
        <dbReference type="RuleBase" id="RU000405"/>
    </source>
</evidence>
<dbReference type="FunFam" id="3.30.70.1230:FF:000013">
    <property type="entry name" value="Guanylate cyclase"/>
    <property type="match status" value="1"/>
</dbReference>
<dbReference type="PROSITE" id="PS00452">
    <property type="entry name" value="GUANYLATE_CYCLASE_1"/>
    <property type="match status" value="1"/>
</dbReference>
<evidence type="ECO:0000256" key="4">
    <source>
        <dbReference type="ARBA" id="ARBA00022741"/>
    </source>
</evidence>
<dbReference type="GO" id="GO:0007168">
    <property type="term" value="P:receptor guanylyl cyclase signaling pathway"/>
    <property type="evidence" value="ECO:0007669"/>
    <property type="project" value="TreeGrafter"/>
</dbReference>
<dbReference type="GO" id="GO:0001653">
    <property type="term" value="F:peptide receptor activity"/>
    <property type="evidence" value="ECO:0007669"/>
    <property type="project" value="TreeGrafter"/>
</dbReference>
<evidence type="ECO:0000256" key="7">
    <source>
        <dbReference type="ARBA" id="ARBA00023239"/>
    </source>
</evidence>
<keyword evidence="6" id="KW-0472">Membrane</keyword>
<evidence type="ECO:0000256" key="3">
    <source>
        <dbReference type="ARBA" id="ARBA00022692"/>
    </source>
</evidence>
<evidence type="ECO:0000256" key="11">
    <source>
        <dbReference type="SAM" id="MobiDB-lite"/>
    </source>
</evidence>
<name>A0A074ZRX1_OPIVI</name>
<dbReference type="EC" id="4.6.1.2" evidence="2 10"/>
<comment type="catalytic activity">
    <reaction evidence="10">
        <text>GTP = 3',5'-cyclic GMP + diphosphate</text>
        <dbReference type="Rhea" id="RHEA:13665"/>
        <dbReference type="ChEBI" id="CHEBI:33019"/>
        <dbReference type="ChEBI" id="CHEBI:37565"/>
        <dbReference type="ChEBI" id="CHEBI:57746"/>
        <dbReference type="EC" id="4.6.1.2"/>
    </reaction>
</comment>
<evidence type="ECO:0000256" key="8">
    <source>
        <dbReference type="ARBA" id="ARBA00023293"/>
    </source>
</evidence>
<feature type="region of interest" description="Disordered" evidence="11">
    <location>
        <begin position="906"/>
        <end position="961"/>
    </location>
</feature>
<dbReference type="InterPro" id="IPR018297">
    <property type="entry name" value="A/G_cyclase_CS"/>
</dbReference>
<dbReference type="Gene3D" id="1.10.510.10">
    <property type="entry name" value="Transferase(Phosphotransferase) domain 1"/>
    <property type="match status" value="1"/>
</dbReference>
<gene>
    <name evidence="14" type="ORF">T265_03564</name>
</gene>
<evidence type="ECO:0000256" key="2">
    <source>
        <dbReference type="ARBA" id="ARBA00012202"/>
    </source>
</evidence>
<comment type="similarity">
    <text evidence="9">Belongs to the adenylyl cyclase class-4/guanylyl cyclase family.</text>
</comment>
<dbReference type="GO" id="GO:0004016">
    <property type="term" value="F:adenylate cyclase activity"/>
    <property type="evidence" value="ECO:0007669"/>
    <property type="project" value="TreeGrafter"/>
</dbReference>
<dbReference type="InterPro" id="IPR011009">
    <property type="entry name" value="Kinase-like_dom_sf"/>
</dbReference>
<dbReference type="PANTHER" id="PTHR11920:SF462">
    <property type="entry name" value="GUANYLATE CYCLASE"/>
    <property type="match status" value="1"/>
</dbReference>
<comment type="subcellular location">
    <subcellularLocation>
        <location evidence="1">Membrane</location>
        <topology evidence="1">Single-pass membrane protein</topology>
    </subcellularLocation>
</comment>
<feature type="domain" description="Guanylate cyclase" evidence="13">
    <location>
        <begin position="698"/>
        <end position="828"/>
    </location>
</feature>
<evidence type="ECO:0000313" key="14">
    <source>
        <dbReference type="EMBL" id="KER29866.1"/>
    </source>
</evidence>
<dbReference type="RefSeq" id="XP_009166347.1">
    <property type="nucleotide sequence ID" value="XM_009168083.1"/>
</dbReference>
<keyword evidence="5" id="KW-1133">Transmembrane helix</keyword>
<feature type="domain" description="Protein kinase" evidence="12">
    <location>
        <begin position="329"/>
        <end position="600"/>
    </location>
</feature>
<dbReference type="PANTHER" id="PTHR11920">
    <property type="entry name" value="GUANYLYL CYCLASE"/>
    <property type="match status" value="1"/>
</dbReference>
<dbReference type="Gene3D" id="3.30.70.1230">
    <property type="entry name" value="Nucleotide cyclase"/>
    <property type="match status" value="1"/>
</dbReference>
<dbReference type="InterPro" id="IPR000719">
    <property type="entry name" value="Prot_kinase_dom"/>
</dbReference>
<evidence type="ECO:0000256" key="5">
    <source>
        <dbReference type="ARBA" id="ARBA00022989"/>
    </source>
</evidence>
<dbReference type="AlphaFoldDB" id="A0A074ZRX1"/>
<feature type="compositionally biased region" description="Polar residues" evidence="11">
    <location>
        <begin position="949"/>
        <end position="961"/>
    </location>
</feature>
<dbReference type="InterPro" id="IPR001054">
    <property type="entry name" value="A/G_cyclase"/>
</dbReference>
<reference evidence="14 15" key="1">
    <citation type="submission" date="2013-11" db="EMBL/GenBank/DDBJ databases">
        <title>Opisthorchis viverrini - life in the bile duct.</title>
        <authorList>
            <person name="Young N.D."/>
            <person name="Nagarajan N."/>
            <person name="Lin S.J."/>
            <person name="Korhonen P.K."/>
            <person name="Jex A.R."/>
            <person name="Hall R.S."/>
            <person name="Safavi-Hemami H."/>
            <person name="Kaewkong W."/>
            <person name="Bertrand D."/>
            <person name="Gao S."/>
            <person name="Seet Q."/>
            <person name="Wongkham S."/>
            <person name="Teh B.T."/>
            <person name="Wongkham C."/>
            <person name="Intapan P.M."/>
            <person name="Maleewong W."/>
            <person name="Yang X."/>
            <person name="Hu M."/>
            <person name="Wang Z."/>
            <person name="Hofmann A."/>
            <person name="Sternberg P.W."/>
            <person name="Tan P."/>
            <person name="Wang J."/>
            <person name="Gasser R.B."/>
        </authorList>
    </citation>
    <scope>NUCLEOTIDE SEQUENCE [LARGE SCALE GENOMIC DNA]</scope>
</reference>
<dbReference type="CDD" id="cd07302">
    <property type="entry name" value="CHD"/>
    <property type="match status" value="1"/>
</dbReference>
<dbReference type="InterPro" id="IPR001245">
    <property type="entry name" value="Ser-Thr/Tyr_kinase_cat_dom"/>
</dbReference>
<dbReference type="InterPro" id="IPR029787">
    <property type="entry name" value="Nucleotide_cyclase"/>
</dbReference>
<keyword evidence="8 10" id="KW-0141">cGMP biosynthesis</keyword>
<dbReference type="InterPro" id="IPR050401">
    <property type="entry name" value="Cyclic_nucleotide_synthase"/>
</dbReference>
<evidence type="ECO:0000313" key="15">
    <source>
        <dbReference type="Proteomes" id="UP000054324"/>
    </source>
</evidence>
<keyword evidence="15" id="KW-1185">Reference proteome</keyword>
<protein>
    <recommendedName>
        <fullName evidence="2 10">Guanylate cyclase</fullName>
        <ecNumber evidence="2 10">4.6.1.2</ecNumber>
    </recommendedName>
</protein>
<keyword evidence="3" id="KW-0812">Transmembrane</keyword>
<evidence type="ECO:0000256" key="6">
    <source>
        <dbReference type="ARBA" id="ARBA00023136"/>
    </source>
</evidence>
<dbReference type="PROSITE" id="PS50125">
    <property type="entry name" value="GUANYLATE_CYCLASE_2"/>
    <property type="match status" value="1"/>
</dbReference>
<keyword evidence="7 9" id="KW-0456">Lyase</keyword>
<dbReference type="PROSITE" id="PS50011">
    <property type="entry name" value="PROTEIN_KINASE_DOM"/>
    <property type="match status" value="1"/>
</dbReference>
<evidence type="ECO:0000259" key="12">
    <source>
        <dbReference type="PROSITE" id="PS50011"/>
    </source>
</evidence>
<dbReference type="GO" id="GO:0004383">
    <property type="term" value="F:guanylate cyclase activity"/>
    <property type="evidence" value="ECO:0007669"/>
    <property type="project" value="UniProtKB-EC"/>
</dbReference>
<dbReference type="SMART" id="SM00044">
    <property type="entry name" value="CYCc"/>
    <property type="match status" value="1"/>
</dbReference>
<evidence type="ECO:0000259" key="13">
    <source>
        <dbReference type="PROSITE" id="PS50125"/>
    </source>
</evidence>
<dbReference type="KEGG" id="ovi:T265_03564"/>